<dbReference type="Proteomes" id="UP001062846">
    <property type="component" value="Chromosome 7"/>
</dbReference>
<comment type="caution">
    <text evidence="1">The sequence shown here is derived from an EMBL/GenBank/DDBJ whole genome shotgun (WGS) entry which is preliminary data.</text>
</comment>
<keyword evidence="2" id="KW-1185">Reference proteome</keyword>
<protein>
    <submittedName>
        <fullName evidence="1">Uncharacterized protein</fullName>
    </submittedName>
</protein>
<evidence type="ECO:0000313" key="2">
    <source>
        <dbReference type="Proteomes" id="UP001062846"/>
    </source>
</evidence>
<reference evidence="1" key="1">
    <citation type="submission" date="2022-02" db="EMBL/GenBank/DDBJ databases">
        <title>Plant Genome Project.</title>
        <authorList>
            <person name="Zhang R.-G."/>
        </authorList>
    </citation>
    <scope>NUCLEOTIDE SEQUENCE</scope>
    <source>
        <strain evidence="1">AT1</strain>
    </source>
</reference>
<proteinExistence type="predicted"/>
<evidence type="ECO:0000313" key="1">
    <source>
        <dbReference type="EMBL" id="KAI8548740.1"/>
    </source>
</evidence>
<name>A0ACC0N6D6_RHOML</name>
<sequence length="160" mass="17522">MVKRKRSSLPTLPSETELKQLIGNQTEFSLSLAKQVSLSESKDSNLVFCPPSIHVVLGLIAAGSKGPTQAQLLSLSSHLVSHFFDDGRPTGGPKLLFANGVWVDRLLTLKPSFKRVVDIVYKAASNHVDFQTKAVEATNEVNQWAEKQTNGLVKEVQLII</sequence>
<organism evidence="1 2">
    <name type="scientific">Rhododendron molle</name>
    <name type="common">Chinese azalea</name>
    <name type="synonym">Azalea mollis</name>
    <dbReference type="NCBI Taxonomy" id="49168"/>
    <lineage>
        <taxon>Eukaryota</taxon>
        <taxon>Viridiplantae</taxon>
        <taxon>Streptophyta</taxon>
        <taxon>Embryophyta</taxon>
        <taxon>Tracheophyta</taxon>
        <taxon>Spermatophyta</taxon>
        <taxon>Magnoliopsida</taxon>
        <taxon>eudicotyledons</taxon>
        <taxon>Gunneridae</taxon>
        <taxon>Pentapetalae</taxon>
        <taxon>asterids</taxon>
        <taxon>Ericales</taxon>
        <taxon>Ericaceae</taxon>
        <taxon>Ericoideae</taxon>
        <taxon>Rhodoreae</taxon>
        <taxon>Rhododendron</taxon>
    </lineage>
</organism>
<accession>A0ACC0N6D6</accession>
<dbReference type="EMBL" id="CM046394">
    <property type="protein sequence ID" value="KAI8548740.1"/>
    <property type="molecule type" value="Genomic_DNA"/>
</dbReference>
<gene>
    <name evidence="1" type="ORF">RHMOL_Rhmol07G0297000</name>
</gene>